<keyword evidence="1" id="KW-1015">Disulfide bond</keyword>
<feature type="chain" id="PRO_5012919535" description="EGF-like domain-containing protein" evidence="2">
    <location>
        <begin position="26"/>
        <end position="249"/>
    </location>
</feature>
<dbReference type="STRING" id="1157962.A0A250WY81"/>
<name>A0A250WY81_9CHLO</name>
<evidence type="ECO:0000256" key="1">
    <source>
        <dbReference type="PROSITE-ProRule" id="PRU00076"/>
    </source>
</evidence>
<dbReference type="OrthoDB" id="1924787at2759"/>
<dbReference type="EMBL" id="BEGY01000014">
    <property type="protein sequence ID" value="GAX75781.1"/>
    <property type="molecule type" value="Genomic_DNA"/>
</dbReference>
<dbReference type="Proteomes" id="UP000232323">
    <property type="component" value="Unassembled WGS sequence"/>
</dbReference>
<dbReference type="PROSITE" id="PS00022">
    <property type="entry name" value="EGF_1"/>
    <property type="match status" value="1"/>
</dbReference>
<accession>A0A250WY81</accession>
<dbReference type="PROSITE" id="PS50026">
    <property type="entry name" value="EGF_3"/>
    <property type="match status" value="1"/>
</dbReference>
<evidence type="ECO:0000256" key="2">
    <source>
        <dbReference type="SAM" id="SignalP"/>
    </source>
</evidence>
<comment type="caution">
    <text evidence="1">Lacks conserved residue(s) required for the propagation of feature annotation.</text>
</comment>
<keyword evidence="1" id="KW-0245">EGF-like domain</keyword>
<proteinExistence type="predicted"/>
<dbReference type="PROSITE" id="PS01186">
    <property type="entry name" value="EGF_2"/>
    <property type="match status" value="1"/>
</dbReference>
<evidence type="ECO:0000313" key="4">
    <source>
        <dbReference type="EMBL" id="GAX75781.1"/>
    </source>
</evidence>
<keyword evidence="5" id="KW-1185">Reference proteome</keyword>
<feature type="disulfide bond" evidence="1">
    <location>
        <begin position="103"/>
        <end position="112"/>
    </location>
</feature>
<protein>
    <recommendedName>
        <fullName evidence="3">EGF-like domain-containing protein</fullName>
    </recommendedName>
</protein>
<dbReference type="InterPro" id="IPR000742">
    <property type="entry name" value="EGF"/>
</dbReference>
<evidence type="ECO:0000313" key="5">
    <source>
        <dbReference type="Proteomes" id="UP000232323"/>
    </source>
</evidence>
<reference evidence="4 5" key="1">
    <citation type="submission" date="2017-08" db="EMBL/GenBank/DDBJ databases">
        <title>Acidophilic green algal genome provides insights into adaptation to an acidic environment.</title>
        <authorList>
            <person name="Hirooka S."/>
            <person name="Hirose Y."/>
            <person name="Kanesaki Y."/>
            <person name="Higuchi S."/>
            <person name="Fujiwara T."/>
            <person name="Onuma R."/>
            <person name="Era A."/>
            <person name="Ohbayashi R."/>
            <person name="Uzuka A."/>
            <person name="Nozaki H."/>
            <person name="Yoshikawa H."/>
            <person name="Miyagishima S.Y."/>
        </authorList>
    </citation>
    <scope>NUCLEOTIDE SEQUENCE [LARGE SCALE GENOMIC DNA]</scope>
    <source>
        <strain evidence="4 5">NIES-2499</strain>
    </source>
</reference>
<dbReference type="AlphaFoldDB" id="A0A250WY81"/>
<feature type="signal peptide" evidence="2">
    <location>
        <begin position="1"/>
        <end position="25"/>
    </location>
</feature>
<keyword evidence="2" id="KW-0732">Signal</keyword>
<sequence length="249" mass="27514">MLDLHQLALLLLALKLGFSAQLVVANDVPSVQVLSEMRKMLEDWSKLPPGKEGHCQVTRGDWCGPYIEQVPVPSRPAPRGDVSCPNDCGGVGNCDYDTGACYCPAGYGGGDCSEERKRPCWRMGPDKRDLDWIKYPEWSHSRCAGICDEDIAMCYCPPETKYGHVLPPEGSPLGSSPMKIGRPLYWCQPSSDKNNNSIKWGTVPYPDLFGEHGWCNADVSSFRCPCRLDGLVGDLCNIRTEMFCANQCT</sequence>
<comment type="caution">
    <text evidence="4">The sequence shown here is derived from an EMBL/GenBank/DDBJ whole genome shotgun (WGS) entry which is preliminary data.</text>
</comment>
<evidence type="ECO:0000259" key="3">
    <source>
        <dbReference type="PROSITE" id="PS50026"/>
    </source>
</evidence>
<organism evidence="4 5">
    <name type="scientific">Chlamydomonas eustigma</name>
    <dbReference type="NCBI Taxonomy" id="1157962"/>
    <lineage>
        <taxon>Eukaryota</taxon>
        <taxon>Viridiplantae</taxon>
        <taxon>Chlorophyta</taxon>
        <taxon>core chlorophytes</taxon>
        <taxon>Chlorophyceae</taxon>
        <taxon>CS clade</taxon>
        <taxon>Chlamydomonadales</taxon>
        <taxon>Chlamydomonadaceae</taxon>
        <taxon>Chlamydomonas</taxon>
    </lineage>
</organism>
<feature type="disulfide bond" evidence="1">
    <location>
        <begin position="84"/>
        <end position="94"/>
    </location>
</feature>
<feature type="domain" description="EGF-like" evidence="3">
    <location>
        <begin position="80"/>
        <end position="113"/>
    </location>
</feature>
<gene>
    <name evidence="4" type="ORF">CEUSTIGMA_g3224.t1</name>
</gene>